<keyword evidence="1" id="KW-0472">Membrane</keyword>
<gene>
    <name evidence="3" type="ORF">LCGC14_1235080</name>
</gene>
<feature type="transmembrane region" description="Helical" evidence="1">
    <location>
        <begin position="180"/>
        <end position="198"/>
    </location>
</feature>
<sequence length="213" mass="24344">MILLVNPSYREAIENISKYSPFQNLATGLLITFWVCVIGNLIPIATPYTFVVCFSSQPFLQMNIFIPFLIGFIASLGCLVGEMGGYFIGRGASEIISEDRKENLMKYQRYLIEHPKLAPILIFFFGLTPLPDDLITLPLGLIKYSVKKTIFWVWLGKLGLMLIFAYNLVNICSFLGGENWIFSIITLYLIIITVYLMLRINFVKLFKKIKKSD</sequence>
<protein>
    <recommendedName>
        <fullName evidence="2">VTT domain-containing protein</fullName>
    </recommendedName>
</protein>
<feature type="transmembrane region" description="Helical" evidence="1">
    <location>
        <begin position="25"/>
        <end position="44"/>
    </location>
</feature>
<name>A0A0F9L7C8_9ZZZZ</name>
<dbReference type="Pfam" id="PF09335">
    <property type="entry name" value="VTT_dom"/>
    <property type="match status" value="1"/>
</dbReference>
<reference evidence="3" key="1">
    <citation type="journal article" date="2015" name="Nature">
        <title>Complex archaea that bridge the gap between prokaryotes and eukaryotes.</title>
        <authorList>
            <person name="Spang A."/>
            <person name="Saw J.H."/>
            <person name="Jorgensen S.L."/>
            <person name="Zaremba-Niedzwiedzka K."/>
            <person name="Martijn J."/>
            <person name="Lind A.E."/>
            <person name="van Eijk R."/>
            <person name="Schleper C."/>
            <person name="Guy L."/>
            <person name="Ettema T.J."/>
        </authorList>
    </citation>
    <scope>NUCLEOTIDE SEQUENCE</scope>
</reference>
<feature type="domain" description="VTT" evidence="2">
    <location>
        <begin position="67"/>
        <end position="166"/>
    </location>
</feature>
<dbReference type="GO" id="GO:0005886">
    <property type="term" value="C:plasma membrane"/>
    <property type="evidence" value="ECO:0007669"/>
    <property type="project" value="TreeGrafter"/>
</dbReference>
<keyword evidence="1" id="KW-1133">Transmembrane helix</keyword>
<feature type="transmembrane region" description="Helical" evidence="1">
    <location>
        <begin position="64"/>
        <end position="89"/>
    </location>
</feature>
<dbReference type="InterPro" id="IPR032816">
    <property type="entry name" value="VTT_dom"/>
</dbReference>
<accession>A0A0F9L7C8</accession>
<dbReference type="AlphaFoldDB" id="A0A0F9L7C8"/>
<organism evidence="3">
    <name type="scientific">marine sediment metagenome</name>
    <dbReference type="NCBI Taxonomy" id="412755"/>
    <lineage>
        <taxon>unclassified sequences</taxon>
        <taxon>metagenomes</taxon>
        <taxon>ecological metagenomes</taxon>
    </lineage>
</organism>
<dbReference type="PANTHER" id="PTHR42709">
    <property type="entry name" value="ALKALINE PHOSPHATASE LIKE PROTEIN"/>
    <property type="match status" value="1"/>
</dbReference>
<keyword evidence="1" id="KW-0812">Transmembrane</keyword>
<comment type="caution">
    <text evidence="3">The sequence shown here is derived from an EMBL/GenBank/DDBJ whole genome shotgun (WGS) entry which is preliminary data.</text>
</comment>
<feature type="transmembrane region" description="Helical" evidence="1">
    <location>
        <begin position="150"/>
        <end position="168"/>
    </location>
</feature>
<dbReference type="InterPro" id="IPR051311">
    <property type="entry name" value="DedA_domain"/>
</dbReference>
<proteinExistence type="predicted"/>
<evidence type="ECO:0000259" key="2">
    <source>
        <dbReference type="Pfam" id="PF09335"/>
    </source>
</evidence>
<dbReference type="PANTHER" id="PTHR42709:SF10">
    <property type="entry name" value="SNARE ASSOCIATED GOLGI PROTEIN"/>
    <property type="match status" value="1"/>
</dbReference>
<dbReference type="EMBL" id="LAZR01006626">
    <property type="protein sequence ID" value="KKM90789.1"/>
    <property type="molecule type" value="Genomic_DNA"/>
</dbReference>
<evidence type="ECO:0000313" key="3">
    <source>
        <dbReference type="EMBL" id="KKM90789.1"/>
    </source>
</evidence>
<evidence type="ECO:0000256" key="1">
    <source>
        <dbReference type="SAM" id="Phobius"/>
    </source>
</evidence>